<accession>A0A368L4F5</accession>
<gene>
    <name evidence="2" type="ORF">DU000_05675</name>
</gene>
<sequence>MSVTALRILHTEASLGWGGQEIRILTESQGMQARGHQVWLCAPAQAQIYQKAAEYGVPASALPIDRKQLRGVWALRQWLKQQRVDVVNTHSSTDTWLAVLACLLLPKAIRPVIIRSRHISAAVNPSTLNRWLYGRAVKKVVTTGEVIRTVLCRDLALPASQVVSIPTGIDLLRFQPATTKPWLPEQFGFPAHAHVIGIVATLRSWKGHRYLLQALAQLLAEPPTQHCCVLIVGAGAGWQPLQTQIATLGLTGRVHLAGNQKDVVPYLQSMDSFCLPSYANEGIPQALLQAMACGLPIVTTAAGAIPELITHEKNGLVVPVKDASALAQALARLVQEPALAKTLAQTARQQALQQAGIETMLSKMESLMASVVSAASHGQDSVLPPQHTDA</sequence>
<dbReference type="CDD" id="cd03801">
    <property type="entry name" value="GT4_PimA-like"/>
    <property type="match status" value="1"/>
</dbReference>
<dbReference type="EMBL" id="QPGB01000002">
    <property type="protein sequence ID" value="RCS58312.1"/>
    <property type="molecule type" value="Genomic_DNA"/>
</dbReference>
<evidence type="ECO:0000313" key="3">
    <source>
        <dbReference type="Proteomes" id="UP000252357"/>
    </source>
</evidence>
<name>A0A368L4F5_9BURK</name>
<proteinExistence type="predicted"/>
<feature type="domain" description="Glycosyltransferase subfamily 4-like N-terminal" evidence="1">
    <location>
        <begin position="17"/>
        <end position="171"/>
    </location>
</feature>
<dbReference type="AlphaFoldDB" id="A0A368L4F5"/>
<dbReference type="RefSeq" id="WP_114402394.1">
    <property type="nucleotide sequence ID" value="NZ_QPGB01000002.1"/>
</dbReference>
<dbReference type="Proteomes" id="UP000252357">
    <property type="component" value="Unassembled WGS sequence"/>
</dbReference>
<reference evidence="2 3" key="1">
    <citation type="journal article" date="2018" name="Int. J. Syst. Evol. Microbiol.">
        <title>Parvibium lacunae gen. nov., sp. nov., a new member of the family Alcaligenaceae isolated from a freshwater pond.</title>
        <authorList>
            <person name="Chen W.M."/>
            <person name="Xie P.B."/>
            <person name="Hsu M.Y."/>
            <person name="Sheu S.Y."/>
        </authorList>
    </citation>
    <scope>NUCLEOTIDE SEQUENCE [LARGE SCALE GENOMIC DNA]</scope>
    <source>
        <strain evidence="2 3">KMB9</strain>
    </source>
</reference>
<dbReference type="Pfam" id="PF13692">
    <property type="entry name" value="Glyco_trans_1_4"/>
    <property type="match status" value="1"/>
</dbReference>
<dbReference type="Pfam" id="PF13439">
    <property type="entry name" value="Glyco_transf_4"/>
    <property type="match status" value="1"/>
</dbReference>
<evidence type="ECO:0000259" key="1">
    <source>
        <dbReference type="Pfam" id="PF13439"/>
    </source>
</evidence>
<dbReference type="Gene3D" id="3.40.50.2000">
    <property type="entry name" value="Glycogen Phosphorylase B"/>
    <property type="match status" value="2"/>
</dbReference>
<organism evidence="2 3">
    <name type="scientific">Parvibium lacunae</name>
    <dbReference type="NCBI Taxonomy" id="1888893"/>
    <lineage>
        <taxon>Bacteria</taxon>
        <taxon>Pseudomonadati</taxon>
        <taxon>Pseudomonadota</taxon>
        <taxon>Betaproteobacteria</taxon>
        <taxon>Burkholderiales</taxon>
        <taxon>Alcaligenaceae</taxon>
        <taxon>Parvibium</taxon>
    </lineage>
</organism>
<dbReference type="PANTHER" id="PTHR12526:SF638">
    <property type="entry name" value="SPORE COAT PROTEIN SA"/>
    <property type="match status" value="1"/>
</dbReference>
<dbReference type="OrthoDB" id="9805661at2"/>
<keyword evidence="2" id="KW-0808">Transferase</keyword>
<dbReference type="PANTHER" id="PTHR12526">
    <property type="entry name" value="GLYCOSYLTRANSFERASE"/>
    <property type="match status" value="1"/>
</dbReference>
<dbReference type="InterPro" id="IPR028098">
    <property type="entry name" value="Glyco_trans_4-like_N"/>
</dbReference>
<dbReference type="SUPFAM" id="SSF53756">
    <property type="entry name" value="UDP-Glycosyltransferase/glycogen phosphorylase"/>
    <property type="match status" value="1"/>
</dbReference>
<dbReference type="GO" id="GO:0016757">
    <property type="term" value="F:glycosyltransferase activity"/>
    <property type="evidence" value="ECO:0007669"/>
    <property type="project" value="TreeGrafter"/>
</dbReference>
<evidence type="ECO:0000313" key="2">
    <source>
        <dbReference type="EMBL" id="RCS58312.1"/>
    </source>
</evidence>
<protein>
    <submittedName>
        <fullName evidence="2">Glycosyltransferase</fullName>
    </submittedName>
</protein>
<comment type="caution">
    <text evidence="2">The sequence shown here is derived from an EMBL/GenBank/DDBJ whole genome shotgun (WGS) entry which is preliminary data.</text>
</comment>
<keyword evidence="3" id="KW-1185">Reference proteome</keyword>